<comment type="caution">
    <text evidence="2">The sequence shown here is derived from an EMBL/GenBank/DDBJ whole genome shotgun (WGS) entry which is preliminary data.</text>
</comment>
<name>A0ABV0XEW4_9TELE</name>
<keyword evidence="3" id="KW-1185">Reference proteome</keyword>
<organism evidence="2 3">
    <name type="scientific">Ameca splendens</name>
    <dbReference type="NCBI Taxonomy" id="208324"/>
    <lineage>
        <taxon>Eukaryota</taxon>
        <taxon>Metazoa</taxon>
        <taxon>Chordata</taxon>
        <taxon>Craniata</taxon>
        <taxon>Vertebrata</taxon>
        <taxon>Euteleostomi</taxon>
        <taxon>Actinopterygii</taxon>
        <taxon>Neopterygii</taxon>
        <taxon>Teleostei</taxon>
        <taxon>Neoteleostei</taxon>
        <taxon>Acanthomorphata</taxon>
        <taxon>Ovalentaria</taxon>
        <taxon>Atherinomorphae</taxon>
        <taxon>Cyprinodontiformes</taxon>
        <taxon>Goodeidae</taxon>
        <taxon>Ameca</taxon>
    </lineage>
</organism>
<evidence type="ECO:0000313" key="2">
    <source>
        <dbReference type="EMBL" id="MEQ2280003.1"/>
    </source>
</evidence>
<dbReference type="EMBL" id="JAHRIP010001039">
    <property type="protein sequence ID" value="MEQ2280003.1"/>
    <property type="molecule type" value="Genomic_DNA"/>
</dbReference>
<sequence length="79" mass="8552">MSLSPSSGSSRGSQRLSGQLRDIVPPACPGLSPPGGRRPKPNSKKKGEWIFIIKAINQCCLCQQHGTASRKEGVEHRQQ</sequence>
<feature type="compositionally biased region" description="Low complexity" evidence="1">
    <location>
        <begin position="1"/>
        <end position="21"/>
    </location>
</feature>
<evidence type="ECO:0000256" key="1">
    <source>
        <dbReference type="SAM" id="MobiDB-lite"/>
    </source>
</evidence>
<feature type="region of interest" description="Disordered" evidence="1">
    <location>
        <begin position="1"/>
        <end position="47"/>
    </location>
</feature>
<reference evidence="2 3" key="1">
    <citation type="submission" date="2021-06" db="EMBL/GenBank/DDBJ databases">
        <authorList>
            <person name="Palmer J.M."/>
        </authorList>
    </citation>
    <scope>NUCLEOTIDE SEQUENCE [LARGE SCALE GENOMIC DNA]</scope>
    <source>
        <strain evidence="2 3">AS_MEX2019</strain>
        <tissue evidence="2">Muscle</tissue>
    </source>
</reference>
<evidence type="ECO:0000313" key="3">
    <source>
        <dbReference type="Proteomes" id="UP001469553"/>
    </source>
</evidence>
<feature type="non-terminal residue" evidence="2">
    <location>
        <position position="79"/>
    </location>
</feature>
<protein>
    <submittedName>
        <fullName evidence="2">Uncharacterized protein</fullName>
    </submittedName>
</protein>
<proteinExistence type="predicted"/>
<gene>
    <name evidence="2" type="ORF">AMECASPLE_015005</name>
</gene>
<dbReference type="Proteomes" id="UP001469553">
    <property type="component" value="Unassembled WGS sequence"/>
</dbReference>
<accession>A0ABV0XEW4</accession>